<dbReference type="InterPro" id="IPR001607">
    <property type="entry name" value="Znf_UBP"/>
</dbReference>
<dbReference type="GO" id="GO:0008270">
    <property type="term" value="F:zinc ion binding"/>
    <property type="evidence" value="ECO:0007669"/>
    <property type="project" value="UniProtKB-KW"/>
</dbReference>
<keyword evidence="1" id="KW-0862">Zinc</keyword>
<protein>
    <recommendedName>
        <fullName evidence="4">UBP-type domain-containing protein</fullName>
    </recommendedName>
</protein>
<dbReference type="PANTHER" id="PTHR24007:SF7">
    <property type="entry name" value="BRCA1-ASSOCIATED PROTEIN"/>
    <property type="match status" value="1"/>
</dbReference>
<dbReference type="InterPro" id="IPR013083">
    <property type="entry name" value="Znf_RING/FYVE/PHD"/>
</dbReference>
<feature type="compositionally biased region" description="Polar residues" evidence="3">
    <location>
        <begin position="369"/>
        <end position="380"/>
    </location>
</feature>
<evidence type="ECO:0000313" key="6">
    <source>
        <dbReference type="EMBL" id="MCL7046969.1"/>
    </source>
</evidence>
<accession>A0AA41VTF3</accession>
<keyword evidence="2" id="KW-0175">Coiled coil</keyword>
<evidence type="ECO:0000256" key="2">
    <source>
        <dbReference type="SAM" id="Coils"/>
    </source>
</evidence>
<dbReference type="AlphaFoldDB" id="A0AA41VTF3"/>
<sequence>MGNLCHTKYLADKSTLPALPGPPATTSPMSKGLVKVAPFIAGICFFYHRKWTDNLDRSTWKLSCAPKFPHLMFYIQEISLHQKLVQHQQPEKSKCSICETLENLWICVICGFVGCGRYKEGHAITHWKETQHCYSLELETRRVWDYVGDNYVHRLIQSKTDGKLVELNTCMHTGDYGSCECSKDFGTSEVLFSSKLEAVVNEYKDLLASQLENQRTYFESLLLEAKEETEKEISESIDKALGLKLLKSQSKLDKQDKHMEEKKFPDEVNVNLMKLQKLQSKLDKHMEEKKFLDEVNVNLMKNQDFWKSKILEIEERERKALKKRDEKIEKLEEQLRGLMVYIEAENTEEQVSTSSEIKDSMVMPISVEAANTNTKNASRSSNRKRH</sequence>
<feature type="domain" description="UBP-type" evidence="4">
    <location>
        <begin position="66"/>
        <end position="171"/>
    </location>
</feature>
<proteinExistence type="predicted"/>
<dbReference type="GO" id="GO:0061630">
    <property type="term" value="F:ubiquitin protein ligase activity"/>
    <property type="evidence" value="ECO:0007669"/>
    <property type="project" value="TreeGrafter"/>
</dbReference>
<dbReference type="PANTHER" id="PTHR24007">
    <property type="entry name" value="BRCA1-ASSOCIATED PROTEIN"/>
    <property type="match status" value="1"/>
</dbReference>
<evidence type="ECO:0000313" key="5">
    <source>
        <dbReference type="EMBL" id="MCL7025871.1"/>
    </source>
</evidence>
<reference evidence="6" key="1">
    <citation type="submission" date="2022-03" db="EMBL/GenBank/DDBJ databases">
        <title>A functionally conserved STORR gene fusion in Papaver species that diverged 16.8 million years ago.</title>
        <authorList>
            <person name="Catania T."/>
        </authorList>
    </citation>
    <scope>NUCLEOTIDE SEQUENCE</scope>
    <source>
        <strain evidence="6">S-191538</strain>
    </source>
</reference>
<dbReference type="Proteomes" id="UP001177140">
    <property type="component" value="Unassembled WGS sequence"/>
</dbReference>
<feature type="region of interest" description="Disordered" evidence="3">
    <location>
        <begin position="367"/>
        <end position="386"/>
    </location>
</feature>
<evidence type="ECO:0000256" key="3">
    <source>
        <dbReference type="SAM" id="MobiDB-lite"/>
    </source>
</evidence>
<comment type="caution">
    <text evidence="6">The sequence shown here is derived from an EMBL/GenBank/DDBJ whole genome shotgun (WGS) entry which is preliminary data.</text>
</comment>
<gene>
    <name evidence="6" type="ORF">MKW94_004139</name>
    <name evidence="5" type="ORF">MKW94_023949</name>
</gene>
<dbReference type="GO" id="GO:0016567">
    <property type="term" value="P:protein ubiquitination"/>
    <property type="evidence" value="ECO:0007669"/>
    <property type="project" value="TreeGrafter"/>
</dbReference>
<dbReference type="SUPFAM" id="SSF57850">
    <property type="entry name" value="RING/U-box"/>
    <property type="match status" value="1"/>
</dbReference>
<keyword evidence="1" id="KW-0479">Metal-binding</keyword>
<evidence type="ECO:0000313" key="7">
    <source>
        <dbReference type="Proteomes" id="UP001177140"/>
    </source>
</evidence>
<dbReference type="Pfam" id="PF02148">
    <property type="entry name" value="zf-UBP"/>
    <property type="match status" value="1"/>
</dbReference>
<feature type="coiled-coil region" evidence="2">
    <location>
        <begin position="275"/>
        <end position="348"/>
    </location>
</feature>
<dbReference type="GO" id="GO:0007265">
    <property type="term" value="P:Ras protein signal transduction"/>
    <property type="evidence" value="ECO:0007669"/>
    <property type="project" value="TreeGrafter"/>
</dbReference>
<dbReference type="SMART" id="SM00290">
    <property type="entry name" value="ZnF_UBP"/>
    <property type="match status" value="1"/>
</dbReference>
<evidence type="ECO:0000259" key="4">
    <source>
        <dbReference type="PROSITE" id="PS50271"/>
    </source>
</evidence>
<keyword evidence="1" id="KW-0863">Zinc-finger</keyword>
<name>A0AA41VTF3_PAPNU</name>
<keyword evidence="7" id="KW-1185">Reference proteome</keyword>
<dbReference type="PROSITE" id="PS50271">
    <property type="entry name" value="ZF_UBP"/>
    <property type="match status" value="1"/>
</dbReference>
<evidence type="ECO:0000256" key="1">
    <source>
        <dbReference type="PROSITE-ProRule" id="PRU00502"/>
    </source>
</evidence>
<organism evidence="6 7">
    <name type="scientific">Papaver nudicaule</name>
    <name type="common">Iceland poppy</name>
    <dbReference type="NCBI Taxonomy" id="74823"/>
    <lineage>
        <taxon>Eukaryota</taxon>
        <taxon>Viridiplantae</taxon>
        <taxon>Streptophyta</taxon>
        <taxon>Embryophyta</taxon>
        <taxon>Tracheophyta</taxon>
        <taxon>Spermatophyta</taxon>
        <taxon>Magnoliopsida</taxon>
        <taxon>Ranunculales</taxon>
        <taxon>Papaveraceae</taxon>
        <taxon>Papaveroideae</taxon>
        <taxon>Papaver</taxon>
    </lineage>
</organism>
<dbReference type="GO" id="GO:0005737">
    <property type="term" value="C:cytoplasm"/>
    <property type="evidence" value="ECO:0007669"/>
    <property type="project" value="TreeGrafter"/>
</dbReference>
<dbReference type="EMBL" id="JAJJMA010050085">
    <property type="protein sequence ID" value="MCL7025871.1"/>
    <property type="molecule type" value="Genomic_DNA"/>
</dbReference>
<dbReference type="EMBL" id="JAJJMA010287852">
    <property type="protein sequence ID" value="MCL7046969.1"/>
    <property type="molecule type" value="Genomic_DNA"/>
</dbReference>
<dbReference type="Gene3D" id="3.30.40.10">
    <property type="entry name" value="Zinc/RING finger domain, C3HC4 (zinc finger)"/>
    <property type="match status" value="1"/>
</dbReference>